<organism evidence="1 2">
    <name type="scientific">Hymenobacter polaris</name>
    <dbReference type="NCBI Taxonomy" id="2682546"/>
    <lineage>
        <taxon>Bacteria</taxon>
        <taxon>Pseudomonadati</taxon>
        <taxon>Bacteroidota</taxon>
        <taxon>Cytophagia</taxon>
        <taxon>Cytophagales</taxon>
        <taxon>Hymenobacteraceae</taxon>
        <taxon>Hymenobacter</taxon>
    </lineage>
</organism>
<evidence type="ECO:0000313" key="2">
    <source>
        <dbReference type="Proteomes" id="UP000559626"/>
    </source>
</evidence>
<gene>
    <name evidence="1" type="ORF">HHL22_07175</name>
</gene>
<protein>
    <submittedName>
        <fullName evidence="1">Uncharacterized protein</fullName>
    </submittedName>
</protein>
<proteinExistence type="predicted"/>
<comment type="caution">
    <text evidence="1">The sequence shown here is derived from an EMBL/GenBank/DDBJ whole genome shotgun (WGS) entry which is preliminary data.</text>
</comment>
<dbReference type="EMBL" id="JABBGH010000001">
    <property type="protein sequence ID" value="NML64985.1"/>
    <property type="molecule type" value="Genomic_DNA"/>
</dbReference>
<reference evidence="1 2" key="1">
    <citation type="submission" date="2020-04" db="EMBL/GenBank/DDBJ databases">
        <title>Hymenobacter polaris sp. nov., isolated from Arctic soil.</title>
        <authorList>
            <person name="Dahal R.H."/>
        </authorList>
    </citation>
    <scope>NUCLEOTIDE SEQUENCE [LARGE SCALE GENOMIC DNA]</scope>
    <source>
        <strain evidence="1 2">RP-2-7</strain>
    </source>
</reference>
<name>A0A7Y0ADB0_9BACT</name>
<accession>A0A7Y0ADB0</accession>
<keyword evidence="2" id="KW-1185">Reference proteome</keyword>
<dbReference type="RefSeq" id="WP_169530247.1">
    <property type="nucleotide sequence ID" value="NZ_JABBGH010000001.1"/>
</dbReference>
<evidence type="ECO:0000313" key="1">
    <source>
        <dbReference type="EMBL" id="NML64985.1"/>
    </source>
</evidence>
<dbReference type="Proteomes" id="UP000559626">
    <property type="component" value="Unassembled WGS sequence"/>
</dbReference>
<dbReference type="AlphaFoldDB" id="A0A7Y0ADB0"/>
<sequence length="170" mass="18280">MKKTVYLDVLKLLPAVLVAGAIWLWVRQAATPDAYPAVAAALRQARPADLQSITVYPLLPGPLGGDVRPFQLRTMAALAPLLRALQQLRPVAISQAAPQPLLEATVVVRLQPALAAAWHLHSRDIIWRLATVGAQPVALRAHSSVVCQSAALSRQVRHLRDSLATGPARP</sequence>